<reference evidence="2 3" key="1">
    <citation type="submission" date="2023-02" db="EMBL/GenBank/DDBJ databases">
        <title>LHISI_Scaffold_Assembly.</title>
        <authorList>
            <person name="Stuart O.P."/>
            <person name="Cleave R."/>
            <person name="Magrath M.J.L."/>
            <person name="Mikheyev A.S."/>
        </authorList>
    </citation>
    <scope>NUCLEOTIDE SEQUENCE [LARGE SCALE GENOMIC DNA]</scope>
    <source>
        <strain evidence="2">Daus_M_001</strain>
        <tissue evidence="2">Leg muscle</tissue>
    </source>
</reference>
<feature type="region of interest" description="Disordered" evidence="1">
    <location>
        <begin position="34"/>
        <end position="57"/>
    </location>
</feature>
<accession>A0ABQ9G1N8</accession>
<keyword evidence="3" id="KW-1185">Reference proteome</keyword>
<sequence length="57" mass="5856">MPLVGGFSRGSPVSPALFIPALFHTRLATPSSALKTSMGRGLPAMEVGEAKDGSREA</sequence>
<evidence type="ECO:0000313" key="2">
    <source>
        <dbReference type="EMBL" id="KAJ8865967.1"/>
    </source>
</evidence>
<dbReference type="EMBL" id="JARBHB010000017">
    <property type="protein sequence ID" value="KAJ8865967.1"/>
    <property type="molecule type" value="Genomic_DNA"/>
</dbReference>
<organism evidence="2 3">
    <name type="scientific">Dryococelus australis</name>
    <dbReference type="NCBI Taxonomy" id="614101"/>
    <lineage>
        <taxon>Eukaryota</taxon>
        <taxon>Metazoa</taxon>
        <taxon>Ecdysozoa</taxon>
        <taxon>Arthropoda</taxon>
        <taxon>Hexapoda</taxon>
        <taxon>Insecta</taxon>
        <taxon>Pterygota</taxon>
        <taxon>Neoptera</taxon>
        <taxon>Polyneoptera</taxon>
        <taxon>Phasmatodea</taxon>
        <taxon>Verophasmatodea</taxon>
        <taxon>Anareolatae</taxon>
        <taxon>Phasmatidae</taxon>
        <taxon>Eurycanthinae</taxon>
        <taxon>Dryococelus</taxon>
    </lineage>
</organism>
<feature type="compositionally biased region" description="Basic and acidic residues" evidence="1">
    <location>
        <begin position="48"/>
        <end position="57"/>
    </location>
</feature>
<name>A0ABQ9G1N8_9NEOP</name>
<protein>
    <submittedName>
        <fullName evidence="2">Uncharacterized protein</fullName>
    </submittedName>
</protein>
<dbReference type="Proteomes" id="UP001159363">
    <property type="component" value="Chromosome 16"/>
</dbReference>
<evidence type="ECO:0000313" key="3">
    <source>
        <dbReference type="Proteomes" id="UP001159363"/>
    </source>
</evidence>
<comment type="caution">
    <text evidence="2">The sequence shown here is derived from an EMBL/GenBank/DDBJ whole genome shotgun (WGS) entry which is preliminary data.</text>
</comment>
<gene>
    <name evidence="2" type="ORF">PR048_033491</name>
</gene>
<proteinExistence type="predicted"/>
<evidence type="ECO:0000256" key="1">
    <source>
        <dbReference type="SAM" id="MobiDB-lite"/>
    </source>
</evidence>